<evidence type="ECO:0000256" key="2">
    <source>
        <dbReference type="ARBA" id="ARBA00022448"/>
    </source>
</evidence>
<dbReference type="KEGG" id="pvac:HC248_00213"/>
<keyword evidence="9" id="KW-1185">Reference proteome</keyword>
<gene>
    <name evidence="8" type="primary">yscL</name>
    <name evidence="8" type="ORF">HC248_00213</name>
</gene>
<keyword evidence="3" id="KW-0963">Cytoplasm</keyword>
<reference evidence="8 9" key="1">
    <citation type="submission" date="2020-04" db="EMBL/GenBank/DDBJ databases">
        <title>Complete genome of a Psychrophilic, Marine, Gas Vacuolate Bacterium Polaromonas vacuolata KCTC 22033T.</title>
        <authorList>
            <person name="Hwang K."/>
            <person name="Kim K.M."/>
        </authorList>
    </citation>
    <scope>NUCLEOTIDE SEQUENCE [LARGE SCALE GENOMIC DNA]</scope>
    <source>
        <strain evidence="8 9">KCTC 22033</strain>
    </source>
</reference>
<evidence type="ECO:0000313" key="8">
    <source>
        <dbReference type="EMBL" id="QJC54950.1"/>
    </source>
</evidence>
<feature type="domain" description="Flagellar assembly protein FliH/Type III secretion system HrpE" evidence="7">
    <location>
        <begin position="77"/>
        <end position="199"/>
    </location>
</feature>
<accession>A0A6H2H529</accession>
<dbReference type="InterPro" id="IPR018035">
    <property type="entry name" value="Flagellar_FliH/T3SS_HrpE"/>
</dbReference>
<organism evidence="8 9">
    <name type="scientific">Polaromonas vacuolata</name>
    <dbReference type="NCBI Taxonomy" id="37448"/>
    <lineage>
        <taxon>Bacteria</taxon>
        <taxon>Pseudomonadati</taxon>
        <taxon>Pseudomonadota</taxon>
        <taxon>Betaproteobacteria</taxon>
        <taxon>Burkholderiales</taxon>
        <taxon>Comamonadaceae</taxon>
        <taxon>Polaromonas</taxon>
    </lineage>
</organism>
<dbReference type="NCBIfam" id="NF005392">
    <property type="entry name" value="PRK06937.1"/>
    <property type="match status" value="1"/>
</dbReference>
<proteinExistence type="inferred from homology"/>
<dbReference type="Pfam" id="PF02108">
    <property type="entry name" value="FliH"/>
    <property type="match status" value="1"/>
</dbReference>
<evidence type="ECO:0000256" key="5">
    <source>
        <dbReference type="ARBA" id="ARBA00024335"/>
    </source>
</evidence>
<dbReference type="PANTHER" id="PTHR34982:SF4">
    <property type="entry name" value="TYPE 3 SECRETION SYSTEM STATOR PROTEIN"/>
    <property type="match status" value="1"/>
</dbReference>
<dbReference type="InterPro" id="IPR012842">
    <property type="entry name" value="T3SS_SctL/SctL2"/>
</dbReference>
<dbReference type="GO" id="GO:0005829">
    <property type="term" value="C:cytosol"/>
    <property type="evidence" value="ECO:0007669"/>
    <property type="project" value="TreeGrafter"/>
</dbReference>
<evidence type="ECO:0000256" key="3">
    <source>
        <dbReference type="ARBA" id="ARBA00022490"/>
    </source>
</evidence>
<keyword evidence="2" id="KW-0813">Transport</keyword>
<protein>
    <recommendedName>
        <fullName evidence="6">Type 3 secretion system stator protein</fullName>
    </recommendedName>
</protein>
<dbReference type="EMBL" id="CP051461">
    <property type="protein sequence ID" value="QJC54950.1"/>
    <property type="molecule type" value="Genomic_DNA"/>
</dbReference>
<evidence type="ECO:0000256" key="4">
    <source>
        <dbReference type="ARBA" id="ARBA00022927"/>
    </source>
</evidence>
<evidence type="ECO:0000256" key="6">
    <source>
        <dbReference type="ARBA" id="ARBA00040494"/>
    </source>
</evidence>
<dbReference type="AlphaFoldDB" id="A0A6H2H529"/>
<evidence type="ECO:0000259" key="7">
    <source>
        <dbReference type="Pfam" id="PF02108"/>
    </source>
</evidence>
<dbReference type="PANTHER" id="PTHR34982">
    <property type="entry name" value="YOP PROTEINS TRANSLOCATION PROTEIN L"/>
    <property type="match status" value="1"/>
</dbReference>
<comment type="subcellular location">
    <subcellularLocation>
        <location evidence="1">Cytoplasm</location>
    </subcellularLocation>
</comment>
<dbReference type="InterPro" id="IPR051472">
    <property type="entry name" value="T3SS_Stator/FliH"/>
</dbReference>
<evidence type="ECO:0000256" key="1">
    <source>
        <dbReference type="ARBA" id="ARBA00004496"/>
    </source>
</evidence>
<name>A0A6H2H529_9BURK</name>
<evidence type="ECO:0000313" key="9">
    <source>
        <dbReference type="Proteomes" id="UP000502041"/>
    </source>
</evidence>
<keyword evidence="4" id="KW-0653">Protein transport</keyword>
<dbReference type="GO" id="GO:0030254">
    <property type="term" value="P:protein secretion by the type III secretion system"/>
    <property type="evidence" value="ECO:0007669"/>
    <property type="project" value="InterPro"/>
</dbReference>
<dbReference type="NCBIfam" id="TIGR02499">
    <property type="entry name" value="HrpE_YscL_not"/>
    <property type="match status" value="1"/>
</dbReference>
<dbReference type="RefSeq" id="WP_168920877.1">
    <property type="nucleotide sequence ID" value="NZ_CP051461.1"/>
</dbReference>
<sequence length="213" mass="23978">MAFILPVNPLTPLRRLSIGIDPSVKVVRAHELVALRTAEQAVIDACAQADTIREDAKQAYEDERQRGYLEGQEAARLEQVEQMIENVSRTIDYFSRVESRMVDLVMQAVQKIIDDYDDNARILLTVKNVLSVVRNQKHMTLRLHPQQVALVKERIGSLLSDYPGVGYLDIVADPRLNFDACILESDIGMVEASMEGQLSALRRAFEKVLGSRV</sequence>
<comment type="similarity">
    <text evidence="5">Belongs to the SctL stator family.</text>
</comment>
<dbReference type="Proteomes" id="UP000502041">
    <property type="component" value="Chromosome"/>
</dbReference>